<dbReference type="InterPro" id="IPR000073">
    <property type="entry name" value="AB_hydrolase_1"/>
</dbReference>
<organism evidence="3 4">
    <name type="scientific">Spinacia oleracea</name>
    <name type="common">Spinach</name>
    <dbReference type="NCBI Taxonomy" id="3562"/>
    <lineage>
        <taxon>Eukaryota</taxon>
        <taxon>Viridiplantae</taxon>
        <taxon>Streptophyta</taxon>
        <taxon>Embryophyta</taxon>
        <taxon>Tracheophyta</taxon>
        <taxon>Spermatophyta</taxon>
        <taxon>Magnoliopsida</taxon>
        <taxon>eudicotyledons</taxon>
        <taxon>Gunneridae</taxon>
        <taxon>Pentapetalae</taxon>
        <taxon>Caryophyllales</taxon>
        <taxon>Chenopodiaceae</taxon>
        <taxon>Chenopodioideae</taxon>
        <taxon>Anserineae</taxon>
        <taxon>Spinacia</taxon>
    </lineage>
</organism>
<dbReference type="SUPFAM" id="SSF53474">
    <property type="entry name" value="alpha/beta-Hydrolases"/>
    <property type="match status" value="1"/>
</dbReference>
<gene>
    <name evidence="4 5 6" type="primary">LOC110798677</name>
</gene>
<reference evidence="3" key="1">
    <citation type="journal article" date="2021" name="Nat. Commun.">
        <title>Genomic analyses provide insights into spinach domestication and the genetic basis of agronomic traits.</title>
        <authorList>
            <person name="Cai X."/>
            <person name="Sun X."/>
            <person name="Xu C."/>
            <person name="Sun H."/>
            <person name="Wang X."/>
            <person name="Ge C."/>
            <person name="Zhang Z."/>
            <person name="Wang Q."/>
            <person name="Fei Z."/>
            <person name="Jiao C."/>
            <person name="Wang Q."/>
        </authorList>
    </citation>
    <scope>NUCLEOTIDE SEQUENCE [LARGE SCALE GENOMIC DNA]</scope>
    <source>
        <strain evidence="3">cv. Varoflay</strain>
    </source>
</reference>
<evidence type="ECO:0000313" key="5">
    <source>
        <dbReference type="RefSeq" id="XP_021859557.1"/>
    </source>
</evidence>
<keyword evidence="3" id="KW-1185">Reference proteome</keyword>
<sequence>MLQIQRGVLKNVGVIVLIVIVVTCIFQYNLPPPPRICGLPGGPAITAQRVKLRDGRYLAYKETGVPKESSKFKIIFVHGFGSYRHHVAVAANLPLEVVEELGLYIVSFDRPGYGESDPDPKRNVKSFALDIEELADQLKLGNRFYLIGYSMGGQTVWGSLRYIPHRLAGAALLAPVVNYWWSGFPDNLCNEAFQKQPIEDQWAQRVVHYFPWLTYWWNTQKLFPGSSVAAGKAVLSQQDNEIKLKRKRGNNHREQVKQQGEFESLHRDMMIGFGSWEFSPVNLTNPFGSIQGSVHLWQGNEDTLVPVTLQRYIAQRLPWIKYHEVAGAGHLFPYAEGMPEAILRSLLVDENTNK</sequence>
<dbReference type="PANTHER" id="PTHR45763:SF51">
    <property type="entry name" value="ALPHA_BETA-HYDROLASES SUPERFAMILY PROTEIN"/>
    <property type="match status" value="1"/>
</dbReference>
<proteinExistence type="predicted"/>
<evidence type="ECO:0000313" key="3">
    <source>
        <dbReference type="Proteomes" id="UP000813463"/>
    </source>
</evidence>
<reference evidence="4 5" key="2">
    <citation type="submission" date="2025-04" db="UniProtKB">
        <authorList>
            <consortium name="RefSeq"/>
        </authorList>
    </citation>
    <scope>IDENTIFICATION</scope>
    <source>
        <tissue evidence="6">Leaf</tissue>
    </source>
</reference>
<dbReference type="KEGG" id="soe:110798677"/>
<dbReference type="FunFam" id="3.40.50.1820:FF:000270">
    <property type="entry name" value="Alpha/beta-Hydrolases superfamily protein"/>
    <property type="match status" value="1"/>
</dbReference>
<keyword evidence="1" id="KW-1133">Transmembrane helix</keyword>
<protein>
    <submittedName>
        <fullName evidence="4 5">Uncharacterized protein LOC110798677</fullName>
    </submittedName>
</protein>
<feature type="transmembrane region" description="Helical" evidence="1">
    <location>
        <begin position="12"/>
        <end position="30"/>
    </location>
</feature>
<keyword evidence="1" id="KW-0812">Transmembrane</keyword>
<evidence type="ECO:0000313" key="4">
    <source>
        <dbReference type="RefSeq" id="XP_021859556.1"/>
    </source>
</evidence>
<keyword evidence="1" id="KW-0472">Membrane</keyword>
<dbReference type="AlphaFoldDB" id="A0A9R0K5S0"/>
<dbReference type="RefSeq" id="XP_056683327.1">
    <property type="nucleotide sequence ID" value="XM_056827349.1"/>
</dbReference>
<dbReference type="Gene3D" id="3.40.50.1820">
    <property type="entry name" value="alpha/beta hydrolase"/>
    <property type="match status" value="1"/>
</dbReference>
<dbReference type="PANTHER" id="PTHR45763">
    <property type="entry name" value="HYDROLASE, ALPHA/BETA FOLD FAMILY PROTEIN, EXPRESSED-RELATED"/>
    <property type="match status" value="1"/>
</dbReference>
<evidence type="ECO:0000313" key="6">
    <source>
        <dbReference type="RefSeq" id="XP_056683327.1"/>
    </source>
</evidence>
<evidence type="ECO:0000256" key="1">
    <source>
        <dbReference type="SAM" id="Phobius"/>
    </source>
</evidence>
<dbReference type="InterPro" id="IPR029058">
    <property type="entry name" value="AB_hydrolase_fold"/>
</dbReference>
<dbReference type="OrthoDB" id="294702at2759"/>
<dbReference type="Pfam" id="PF00561">
    <property type="entry name" value="Abhydrolase_1"/>
    <property type="match status" value="1"/>
</dbReference>
<accession>A0A9R0K5S0</accession>
<dbReference type="RefSeq" id="XP_021859556.1">
    <property type="nucleotide sequence ID" value="XM_022003864.1"/>
</dbReference>
<evidence type="ECO:0000259" key="2">
    <source>
        <dbReference type="Pfam" id="PF00561"/>
    </source>
</evidence>
<dbReference type="GeneID" id="110798677"/>
<feature type="domain" description="AB hydrolase-1" evidence="2">
    <location>
        <begin position="74"/>
        <end position="332"/>
    </location>
</feature>
<name>A0A9R0K5S0_SPIOL</name>
<dbReference type="Proteomes" id="UP000813463">
    <property type="component" value="Chromosome 4"/>
</dbReference>
<dbReference type="RefSeq" id="XP_021859557.1">
    <property type="nucleotide sequence ID" value="XM_022003865.1"/>
</dbReference>